<dbReference type="AlphaFoldDB" id="A0A2P5BRZ5"/>
<protein>
    <recommendedName>
        <fullName evidence="3">Pentatricopeptide repeat</fullName>
    </recommendedName>
</protein>
<dbReference type="EMBL" id="JXTB01000231">
    <property type="protein sequence ID" value="PON51571.1"/>
    <property type="molecule type" value="Genomic_DNA"/>
</dbReference>
<dbReference type="InterPro" id="IPR011990">
    <property type="entry name" value="TPR-like_helical_dom_sf"/>
</dbReference>
<keyword evidence="2" id="KW-1185">Reference proteome</keyword>
<gene>
    <name evidence="1" type="ORF">PanWU01x14_215080</name>
</gene>
<dbReference type="Proteomes" id="UP000237105">
    <property type="component" value="Unassembled WGS sequence"/>
</dbReference>
<dbReference type="Gene3D" id="1.25.40.10">
    <property type="entry name" value="Tetratricopeptide repeat domain"/>
    <property type="match status" value="1"/>
</dbReference>
<reference evidence="2" key="1">
    <citation type="submission" date="2016-06" db="EMBL/GenBank/DDBJ databases">
        <title>Parallel loss of symbiosis genes in relatives of nitrogen-fixing non-legume Parasponia.</title>
        <authorList>
            <person name="Van Velzen R."/>
            <person name="Holmer R."/>
            <person name="Bu F."/>
            <person name="Rutten L."/>
            <person name="Van Zeijl A."/>
            <person name="Liu W."/>
            <person name="Santuari L."/>
            <person name="Cao Q."/>
            <person name="Sharma T."/>
            <person name="Shen D."/>
            <person name="Roswanjaya Y."/>
            <person name="Wardhani T."/>
            <person name="Kalhor M.S."/>
            <person name="Jansen J."/>
            <person name="Van den Hoogen J."/>
            <person name="Gungor B."/>
            <person name="Hartog M."/>
            <person name="Hontelez J."/>
            <person name="Verver J."/>
            <person name="Yang W.-C."/>
            <person name="Schijlen E."/>
            <person name="Repin R."/>
            <person name="Schilthuizen M."/>
            <person name="Schranz E."/>
            <person name="Heidstra R."/>
            <person name="Miyata K."/>
            <person name="Fedorova E."/>
            <person name="Kohlen W."/>
            <person name="Bisseling T."/>
            <person name="Smit S."/>
            <person name="Geurts R."/>
        </authorList>
    </citation>
    <scope>NUCLEOTIDE SEQUENCE [LARGE SCALE GENOMIC DNA]</scope>
    <source>
        <strain evidence="2">cv. WU1-14</strain>
    </source>
</reference>
<evidence type="ECO:0000313" key="2">
    <source>
        <dbReference type="Proteomes" id="UP000237105"/>
    </source>
</evidence>
<evidence type="ECO:0000313" key="1">
    <source>
        <dbReference type="EMBL" id="PON51571.1"/>
    </source>
</evidence>
<organism evidence="1 2">
    <name type="scientific">Parasponia andersonii</name>
    <name type="common">Sponia andersonii</name>
    <dbReference type="NCBI Taxonomy" id="3476"/>
    <lineage>
        <taxon>Eukaryota</taxon>
        <taxon>Viridiplantae</taxon>
        <taxon>Streptophyta</taxon>
        <taxon>Embryophyta</taxon>
        <taxon>Tracheophyta</taxon>
        <taxon>Spermatophyta</taxon>
        <taxon>Magnoliopsida</taxon>
        <taxon>eudicotyledons</taxon>
        <taxon>Gunneridae</taxon>
        <taxon>Pentapetalae</taxon>
        <taxon>rosids</taxon>
        <taxon>fabids</taxon>
        <taxon>Rosales</taxon>
        <taxon>Cannabaceae</taxon>
        <taxon>Parasponia</taxon>
    </lineage>
</organism>
<evidence type="ECO:0008006" key="3">
    <source>
        <dbReference type="Google" id="ProtNLM"/>
    </source>
</evidence>
<comment type="caution">
    <text evidence="1">The sequence shown here is derived from an EMBL/GenBank/DDBJ whole genome shotgun (WGS) entry which is preliminary data.</text>
</comment>
<dbReference type="OrthoDB" id="1732813at2759"/>
<accession>A0A2P5BRZ5</accession>
<proteinExistence type="predicted"/>
<sequence length="222" mass="24544">MLFASRSFRQTLLCSKAVPELSTPGNSASILLFQNPISLKPSRRNCNAAPLNEEEKIILNEIFAAIATENASKSASEICTAYIDKLCRSGNLSATARFIKSLHDENIFISSNAYDVLLAAASEKNDIGLISEVFIDAIGSPESLSATSYLHIAKAFAKTNDCTQLFRFIKDVVELTLPSSKFLNRIIFFFGEYRQIDQALLISDQIKSLKCNIQINLCIISY</sequence>
<name>A0A2P5BRZ5_PARAD</name>
<dbReference type="STRING" id="3476.A0A2P5BRZ5"/>